<name>A0A8H7S6X7_9FUNG</name>
<evidence type="ECO:0000256" key="2">
    <source>
        <dbReference type="SAM" id="MobiDB-lite"/>
    </source>
</evidence>
<dbReference type="PANTHER" id="PTHR47032">
    <property type="entry name" value="UDP-D-XYLOSE:L-FUCOSE ALPHA-1,3-D-XYLOSYLTRANSFERASE-RELATED"/>
    <property type="match status" value="1"/>
</dbReference>
<dbReference type="InterPro" id="IPR029044">
    <property type="entry name" value="Nucleotide-diphossugar_trans"/>
</dbReference>
<organism evidence="4 5">
    <name type="scientific">Circinella minor</name>
    <dbReference type="NCBI Taxonomy" id="1195481"/>
    <lineage>
        <taxon>Eukaryota</taxon>
        <taxon>Fungi</taxon>
        <taxon>Fungi incertae sedis</taxon>
        <taxon>Mucoromycota</taxon>
        <taxon>Mucoromycotina</taxon>
        <taxon>Mucoromycetes</taxon>
        <taxon>Mucorales</taxon>
        <taxon>Lichtheimiaceae</taxon>
        <taxon>Circinella</taxon>
    </lineage>
</organism>
<dbReference type="Proteomes" id="UP000646827">
    <property type="component" value="Unassembled WGS sequence"/>
</dbReference>
<dbReference type="AlphaFoldDB" id="A0A8H7S6X7"/>
<dbReference type="InterPro" id="IPR052636">
    <property type="entry name" value="UDP-D-xylose:L-fucose_XylT"/>
</dbReference>
<keyword evidence="5" id="KW-1185">Reference proteome</keyword>
<dbReference type="InterPro" id="IPR005069">
    <property type="entry name" value="Nucl-diP-sugar_transferase"/>
</dbReference>
<evidence type="ECO:0000313" key="4">
    <source>
        <dbReference type="EMBL" id="KAG2223922.1"/>
    </source>
</evidence>
<dbReference type="GO" id="GO:0005794">
    <property type="term" value="C:Golgi apparatus"/>
    <property type="evidence" value="ECO:0007669"/>
    <property type="project" value="TreeGrafter"/>
</dbReference>
<evidence type="ECO:0000313" key="5">
    <source>
        <dbReference type="Proteomes" id="UP000646827"/>
    </source>
</evidence>
<dbReference type="OrthoDB" id="540503at2759"/>
<dbReference type="PANTHER" id="PTHR47032:SF1">
    <property type="entry name" value="UDP-D-XYLOSE:L-FUCOSE ALPHA-1,3-D-XYLOSYLTRANSFERASE-RELATED"/>
    <property type="match status" value="1"/>
</dbReference>
<dbReference type="EMBL" id="JAEPRB010000052">
    <property type="protein sequence ID" value="KAG2223922.1"/>
    <property type="molecule type" value="Genomic_DNA"/>
</dbReference>
<sequence length="367" mass="42442">MACLNYLITTDDPENSTNTNTNMALSQNQNADGMDPWYCSCYNPQENTTQTIDPNKNNGKPEPPVPNIDTGESIPLVVPESFKKPEQALVDKINNNLNDGRVLIVAASNYGMRDHVYNWIESLKRTNEGDKFLMFCLDQQMYDHMVAAGYEKNAATIPESWFHDEVEAGFEEYYSKKYRIITHAKTLIVQQLLYLDVTVLFSDVDIVWLRPRMREFIHTFLQIRGQTHVAYQQEGTDQRVVNSGFYMMKPTDITKRLLAETIYLGDTNTDYTQQGAMNAALDHVDMNLRSTHVVLLDVLHFPNGYVFFDNQWPQKHGVEPYMVHANYLVGNDKKSKLQDYGYWYLDDKWLESIDAKIGLKEEQEQEK</sequence>
<dbReference type="SUPFAM" id="SSF53448">
    <property type="entry name" value="Nucleotide-diphospho-sugar transferases"/>
    <property type="match status" value="1"/>
</dbReference>
<proteinExistence type="inferred from homology"/>
<feature type="region of interest" description="Disordered" evidence="2">
    <location>
        <begin position="49"/>
        <end position="68"/>
    </location>
</feature>
<accession>A0A8H7S6X7</accession>
<comment type="similarity">
    <text evidence="1">Belongs to the glycosyltransferase 77 family.</text>
</comment>
<gene>
    <name evidence="4" type="ORF">INT45_009374</name>
</gene>
<dbReference type="Pfam" id="PF03407">
    <property type="entry name" value="Nucleotid_trans"/>
    <property type="match status" value="1"/>
</dbReference>
<feature type="compositionally biased region" description="Polar residues" evidence="2">
    <location>
        <begin position="49"/>
        <end position="58"/>
    </location>
</feature>
<dbReference type="GO" id="GO:0016757">
    <property type="term" value="F:glycosyltransferase activity"/>
    <property type="evidence" value="ECO:0007669"/>
    <property type="project" value="TreeGrafter"/>
</dbReference>
<protein>
    <recommendedName>
        <fullName evidence="3">Nucleotide-diphospho-sugar transferase domain-containing protein</fullName>
    </recommendedName>
</protein>
<feature type="domain" description="Nucleotide-diphospho-sugar transferase" evidence="3">
    <location>
        <begin position="130"/>
        <end position="336"/>
    </location>
</feature>
<evidence type="ECO:0000256" key="1">
    <source>
        <dbReference type="ARBA" id="ARBA00007033"/>
    </source>
</evidence>
<reference evidence="4 5" key="1">
    <citation type="submission" date="2020-12" db="EMBL/GenBank/DDBJ databases">
        <title>Metabolic potential, ecology and presence of endohyphal bacteria is reflected in genomic diversity of Mucoromycotina.</title>
        <authorList>
            <person name="Muszewska A."/>
            <person name="Okrasinska A."/>
            <person name="Steczkiewicz K."/>
            <person name="Drgas O."/>
            <person name="Orlowska M."/>
            <person name="Perlinska-Lenart U."/>
            <person name="Aleksandrzak-Piekarczyk T."/>
            <person name="Szatraj K."/>
            <person name="Zielenkiewicz U."/>
            <person name="Pilsyk S."/>
            <person name="Malc E."/>
            <person name="Mieczkowski P."/>
            <person name="Kruszewska J.S."/>
            <person name="Biernat P."/>
            <person name="Pawlowska J."/>
        </authorList>
    </citation>
    <scope>NUCLEOTIDE SEQUENCE [LARGE SCALE GENOMIC DNA]</scope>
    <source>
        <strain evidence="4 5">CBS 142.35</strain>
    </source>
</reference>
<comment type="caution">
    <text evidence="4">The sequence shown here is derived from an EMBL/GenBank/DDBJ whole genome shotgun (WGS) entry which is preliminary data.</text>
</comment>
<evidence type="ECO:0000259" key="3">
    <source>
        <dbReference type="Pfam" id="PF03407"/>
    </source>
</evidence>